<accession>A0A538TWB3</accession>
<protein>
    <submittedName>
        <fullName evidence="1">Uncharacterized protein</fullName>
    </submittedName>
</protein>
<organism evidence="1 2">
    <name type="scientific">Eiseniibacteriota bacterium</name>
    <dbReference type="NCBI Taxonomy" id="2212470"/>
    <lineage>
        <taxon>Bacteria</taxon>
        <taxon>Candidatus Eiseniibacteriota</taxon>
    </lineage>
</organism>
<name>A0A538TWB3_UNCEI</name>
<dbReference type="Proteomes" id="UP000319836">
    <property type="component" value="Unassembled WGS sequence"/>
</dbReference>
<evidence type="ECO:0000313" key="1">
    <source>
        <dbReference type="EMBL" id="TMQ67909.1"/>
    </source>
</evidence>
<reference evidence="1 2" key="1">
    <citation type="journal article" date="2019" name="Nat. Microbiol.">
        <title>Mediterranean grassland soil C-N compound turnover is dependent on rainfall and depth, and is mediated by genomically divergent microorganisms.</title>
        <authorList>
            <person name="Diamond S."/>
            <person name="Andeer P.F."/>
            <person name="Li Z."/>
            <person name="Crits-Christoph A."/>
            <person name="Burstein D."/>
            <person name="Anantharaman K."/>
            <person name="Lane K.R."/>
            <person name="Thomas B.C."/>
            <person name="Pan C."/>
            <person name="Northen T.R."/>
            <person name="Banfield J.F."/>
        </authorList>
    </citation>
    <scope>NUCLEOTIDE SEQUENCE [LARGE SCALE GENOMIC DNA]</scope>
    <source>
        <strain evidence="1">WS_10</strain>
    </source>
</reference>
<evidence type="ECO:0000313" key="2">
    <source>
        <dbReference type="Proteomes" id="UP000319836"/>
    </source>
</evidence>
<gene>
    <name evidence="1" type="ORF">E6K80_14760</name>
</gene>
<dbReference type="EMBL" id="VBPA01000426">
    <property type="protein sequence ID" value="TMQ67909.1"/>
    <property type="molecule type" value="Genomic_DNA"/>
</dbReference>
<proteinExistence type="predicted"/>
<comment type="caution">
    <text evidence="1">The sequence shown here is derived from an EMBL/GenBank/DDBJ whole genome shotgun (WGS) entry which is preliminary data.</text>
</comment>
<dbReference type="AlphaFoldDB" id="A0A538TWB3"/>
<sequence>MKRRWTDIQAGFVDEPRRAVQEADALVASTVQRLSSTFSEARAKLEGQWSRGGDVSTEDLRVALRRYRSFFDRLLKI</sequence>